<feature type="domain" description="Enoyl reductase (ER)" evidence="1">
    <location>
        <begin position="14"/>
        <end position="355"/>
    </location>
</feature>
<organism evidence="2 3">
    <name type="scientific">Pterulicium gracile</name>
    <dbReference type="NCBI Taxonomy" id="1884261"/>
    <lineage>
        <taxon>Eukaryota</taxon>
        <taxon>Fungi</taxon>
        <taxon>Dikarya</taxon>
        <taxon>Basidiomycota</taxon>
        <taxon>Agaricomycotina</taxon>
        <taxon>Agaricomycetes</taxon>
        <taxon>Agaricomycetidae</taxon>
        <taxon>Agaricales</taxon>
        <taxon>Pleurotineae</taxon>
        <taxon>Pterulaceae</taxon>
        <taxon>Pterulicium</taxon>
    </lineage>
</organism>
<keyword evidence="3" id="KW-1185">Reference proteome</keyword>
<dbReference type="EMBL" id="ML178830">
    <property type="protein sequence ID" value="TFL00056.1"/>
    <property type="molecule type" value="Genomic_DNA"/>
</dbReference>
<dbReference type="GO" id="GO:0016651">
    <property type="term" value="F:oxidoreductase activity, acting on NAD(P)H"/>
    <property type="evidence" value="ECO:0007669"/>
    <property type="project" value="InterPro"/>
</dbReference>
<evidence type="ECO:0000259" key="1">
    <source>
        <dbReference type="SMART" id="SM00829"/>
    </source>
</evidence>
<dbReference type="InterPro" id="IPR020843">
    <property type="entry name" value="ER"/>
</dbReference>
<dbReference type="AlphaFoldDB" id="A0A5C3QDB5"/>
<evidence type="ECO:0000313" key="2">
    <source>
        <dbReference type="EMBL" id="TFL00056.1"/>
    </source>
</evidence>
<dbReference type="PANTHER" id="PTHR45348:SF3">
    <property type="entry name" value="ENOYL REDUCTASE (ER) DOMAIN-CONTAINING PROTEIN"/>
    <property type="match status" value="1"/>
</dbReference>
<reference evidence="2 3" key="1">
    <citation type="journal article" date="2019" name="Nat. Ecol. Evol.">
        <title>Megaphylogeny resolves global patterns of mushroom evolution.</title>
        <authorList>
            <person name="Varga T."/>
            <person name="Krizsan K."/>
            <person name="Foldi C."/>
            <person name="Dima B."/>
            <person name="Sanchez-Garcia M."/>
            <person name="Sanchez-Ramirez S."/>
            <person name="Szollosi G.J."/>
            <person name="Szarkandi J.G."/>
            <person name="Papp V."/>
            <person name="Albert L."/>
            <person name="Andreopoulos W."/>
            <person name="Angelini C."/>
            <person name="Antonin V."/>
            <person name="Barry K.W."/>
            <person name="Bougher N.L."/>
            <person name="Buchanan P."/>
            <person name="Buyck B."/>
            <person name="Bense V."/>
            <person name="Catcheside P."/>
            <person name="Chovatia M."/>
            <person name="Cooper J."/>
            <person name="Damon W."/>
            <person name="Desjardin D."/>
            <person name="Finy P."/>
            <person name="Geml J."/>
            <person name="Haridas S."/>
            <person name="Hughes K."/>
            <person name="Justo A."/>
            <person name="Karasinski D."/>
            <person name="Kautmanova I."/>
            <person name="Kiss B."/>
            <person name="Kocsube S."/>
            <person name="Kotiranta H."/>
            <person name="LaButti K.M."/>
            <person name="Lechner B.E."/>
            <person name="Liimatainen K."/>
            <person name="Lipzen A."/>
            <person name="Lukacs Z."/>
            <person name="Mihaltcheva S."/>
            <person name="Morgado L.N."/>
            <person name="Niskanen T."/>
            <person name="Noordeloos M.E."/>
            <person name="Ohm R.A."/>
            <person name="Ortiz-Santana B."/>
            <person name="Ovrebo C."/>
            <person name="Racz N."/>
            <person name="Riley R."/>
            <person name="Savchenko A."/>
            <person name="Shiryaev A."/>
            <person name="Soop K."/>
            <person name="Spirin V."/>
            <person name="Szebenyi C."/>
            <person name="Tomsovsky M."/>
            <person name="Tulloss R.E."/>
            <person name="Uehling J."/>
            <person name="Grigoriev I.V."/>
            <person name="Vagvolgyi C."/>
            <person name="Papp T."/>
            <person name="Martin F.M."/>
            <person name="Miettinen O."/>
            <person name="Hibbett D.S."/>
            <person name="Nagy L.G."/>
        </authorList>
    </citation>
    <scope>NUCLEOTIDE SEQUENCE [LARGE SCALE GENOMIC DNA]</scope>
    <source>
        <strain evidence="2 3">CBS 309.79</strain>
    </source>
</reference>
<dbReference type="OrthoDB" id="9992527at2759"/>
<dbReference type="Gene3D" id="3.40.50.720">
    <property type="entry name" value="NAD(P)-binding Rossmann-like Domain"/>
    <property type="match status" value="1"/>
</dbReference>
<dbReference type="Gene3D" id="3.90.180.10">
    <property type="entry name" value="Medium-chain alcohol dehydrogenases, catalytic domain"/>
    <property type="match status" value="1"/>
</dbReference>
<dbReference type="InterPro" id="IPR036291">
    <property type="entry name" value="NAD(P)-bd_dom_sf"/>
</dbReference>
<dbReference type="STRING" id="1884261.A0A5C3QDB5"/>
<dbReference type="Proteomes" id="UP000305067">
    <property type="component" value="Unassembled WGS sequence"/>
</dbReference>
<dbReference type="CDD" id="cd08249">
    <property type="entry name" value="enoyl_reductase_like"/>
    <property type="match status" value="1"/>
</dbReference>
<dbReference type="SUPFAM" id="SSF51735">
    <property type="entry name" value="NAD(P)-binding Rossmann-fold domains"/>
    <property type="match status" value="1"/>
</dbReference>
<dbReference type="SUPFAM" id="SSF50129">
    <property type="entry name" value="GroES-like"/>
    <property type="match status" value="1"/>
</dbReference>
<dbReference type="Pfam" id="PF08240">
    <property type="entry name" value="ADH_N"/>
    <property type="match status" value="1"/>
</dbReference>
<evidence type="ECO:0000313" key="3">
    <source>
        <dbReference type="Proteomes" id="UP000305067"/>
    </source>
</evidence>
<dbReference type="InterPro" id="IPR047122">
    <property type="entry name" value="Trans-enoyl_RdTase-like"/>
</dbReference>
<dbReference type="InterPro" id="IPR013154">
    <property type="entry name" value="ADH-like_N"/>
</dbReference>
<accession>A0A5C3QDB5</accession>
<dbReference type="PANTHER" id="PTHR45348">
    <property type="entry name" value="HYPOTHETICAL OXIDOREDUCTASE (EUROFUNG)"/>
    <property type="match status" value="1"/>
</dbReference>
<sequence>MSTNITHAGVAIVAPRAPLQIIQVPDTKPSAGQVLVEVHWVGSTPFDLHQADGGLGVTPPQILGDTAVGAVVEVGEGVEHLKVGDQVFGFLPPVHKQAAQQEFITIPAHLLGKVPQNVKPEAAATVPSSFVTTWHALTSDLSIDLPYPKPADYTPPNASAPILLWGASTSVGQYVLQVLKHYGYTNIPVTASPRHHDLLRSLGATETYDYTSSEDLARLRDVLAQHGSGERVKVLDNIGSVEGSMEPLSRITPPGSLVAVLLPVIKTHAEQDRAPEYTLDTHSLVNWKEGVQTVGVRTHFYEANEVLKRDLQPLIMPELLVQGVITPNKTRVVEGSTLLERAQNAIDILRRRERVPDEKVPSLAHLSDWESNPAFARTTANHTRNE</sequence>
<protein>
    <submittedName>
        <fullName evidence="2">Chaperonin 10-like protein</fullName>
    </submittedName>
</protein>
<dbReference type="InterPro" id="IPR011032">
    <property type="entry name" value="GroES-like_sf"/>
</dbReference>
<gene>
    <name evidence="2" type="ORF">BDV98DRAFT_656881</name>
</gene>
<name>A0A5C3QDB5_9AGAR</name>
<proteinExistence type="predicted"/>
<dbReference type="SMART" id="SM00829">
    <property type="entry name" value="PKS_ER"/>
    <property type="match status" value="1"/>
</dbReference>